<dbReference type="PANTHER" id="PTHR47197:SF3">
    <property type="entry name" value="DIHYDRO-HEME D1 DEHYDROGENASE"/>
    <property type="match status" value="1"/>
</dbReference>
<dbReference type="InterPro" id="IPR051200">
    <property type="entry name" value="Host-pathogen_enzymatic-act"/>
</dbReference>
<dbReference type="HOGENOM" id="CLU_035696_0_0_10"/>
<reference evidence="1 2" key="1">
    <citation type="journal article" date="2012" name="J. Bacteriol.">
        <title>Genome Sequence of Fibrella aestuarina BUZ 2T, a Filamentous Marine Bacterium.</title>
        <authorList>
            <person name="Filippini M."/>
            <person name="Qi W."/>
            <person name="Blom J."/>
            <person name="Goesmann A."/>
            <person name="Smits T.H."/>
            <person name="Bagheri H.C."/>
        </authorList>
    </citation>
    <scope>NUCLEOTIDE SEQUENCE [LARGE SCALE GENOMIC DNA]</scope>
    <source>
        <strain evidence="2">BUZ 2T</strain>
    </source>
</reference>
<dbReference type="Proteomes" id="UP000011058">
    <property type="component" value="Chromosome"/>
</dbReference>
<dbReference type="PROSITE" id="PS51257">
    <property type="entry name" value="PROKAR_LIPOPROTEIN"/>
    <property type="match status" value="1"/>
</dbReference>
<gene>
    <name evidence="1" type="ORF">FAES_3169</name>
</gene>
<evidence type="ECO:0000313" key="2">
    <source>
        <dbReference type="Proteomes" id="UP000011058"/>
    </source>
</evidence>
<dbReference type="Gene3D" id="2.130.10.10">
    <property type="entry name" value="YVTN repeat-like/Quinoprotein amine dehydrogenase"/>
    <property type="match status" value="1"/>
</dbReference>
<proteinExistence type="predicted"/>
<dbReference type="STRING" id="1166018.FAES_3169"/>
<dbReference type="eggNOG" id="COG3391">
    <property type="taxonomic scope" value="Bacteria"/>
</dbReference>
<protein>
    <recommendedName>
        <fullName evidence="3">YncE family protein</fullName>
    </recommendedName>
</protein>
<dbReference type="AlphaFoldDB" id="I0KAM5"/>
<evidence type="ECO:0008006" key="3">
    <source>
        <dbReference type="Google" id="ProtNLM"/>
    </source>
</evidence>
<dbReference type="InterPro" id="IPR015943">
    <property type="entry name" value="WD40/YVTN_repeat-like_dom_sf"/>
</dbReference>
<organism evidence="1 2">
    <name type="scientific">Fibrella aestuarina BUZ 2</name>
    <dbReference type="NCBI Taxonomy" id="1166018"/>
    <lineage>
        <taxon>Bacteria</taxon>
        <taxon>Pseudomonadati</taxon>
        <taxon>Bacteroidota</taxon>
        <taxon>Cytophagia</taxon>
        <taxon>Cytophagales</taxon>
        <taxon>Spirosomataceae</taxon>
        <taxon>Fibrella</taxon>
    </lineage>
</organism>
<dbReference type="KEGG" id="fae:FAES_3169"/>
<dbReference type="EMBL" id="HE796683">
    <property type="protein sequence ID" value="CCH01178.1"/>
    <property type="molecule type" value="Genomic_DNA"/>
</dbReference>
<name>I0KAM5_9BACT</name>
<keyword evidence="2" id="KW-1185">Reference proteome</keyword>
<dbReference type="PANTHER" id="PTHR47197">
    <property type="entry name" value="PROTEIN NIRF"/>
    <property type="match status" value="1"/>
</dbReference>
<accession>I0KAM5</accession>
<sequence>MVAYKPRLIVRPFWYPARMTSLLGLSLLTVGCTIKEPLQVEPFETGVLVFDERVQPANVSVSFINRQTGLVRFPSPRPGVLATDIFNNQNDRQLNDKVSSYAEVDGKGFLVSPETGQIEIVESSSFRSISLLGGAEVPRYVVGVSPLKAYVSCWGGRTVGPNIAVIDVVARRLFNSIPVSAGPEQLVVVGDELFVANSGGSSEVGKTVSIINTTTDQVVTSLSVGDVPTSIAYDPEVNLLYVLCSGRAVSSSANGLTSAELVTINPATRQVTNRVVIGGRPIAGNPTNLTLDLKTKTLYFLWRGLIYKTTPTATSIPLTQPVETRSLTNYGFDPSTATLYGATTNKSAKPGVVLRFQPTGTLIDSISTEAIPTGFYFK</sequence>
<dbReference type="SUPFAM" id="SSF63825">
    <property type="entry name" value="YWTD domain"/>
    <property type="match status" value="1"/>
</dbReference>
<evidence type="ECO:0000313" key="1">
    <source>
        <dbReference type="EMBL" id="CCH01178.1"/>
    </source>
</evidence>